<dbReference type="EMBL" id="SMAI01000008">
    <property type="protein sequence ID" value="TCT03998.1"/>
    <property type="molecule type" value="Genomic_DNA"/>
</dbReference>
<dbReference type="Proteomes" id="UP000294664">
    <property type="component" value="Unassembled WGS sequence"/>
</dbReference>
<evidence type="ECO:0000256" key="1">
    <source>
        <dbReference type="SAM" id="MobiDB-lite"/>
    </source>
</evidence>
<gene>
    <name evidence="3" type="ORF">EDC64_108164</name>
</gene>
<feature type="region of interest" description="Disordered" evidence="1">
    <location>
        <begin position="1"/>
        <end position="24"/>
    </location>
</feature>
<dbReference type="AlphaFoldDB" id="A0A4V2UXL9"/>
<evidence type="ECO:0000259" key="2">
    <source>
        <dbReference type="PROSITE" id="PS51742"/>
    </source>
</evidence>
<dbReference type="OrthoDB" id="8290151at2"/>
<name>A0A4V2UXL9_9HYPH</name>
<evidence type="ECO:0000313" key="4">
    <source>
        <dbReference type="Proteomes" id="UP000294664"/>
    </source>
</evidence>
<dbReference type="Pfam" id="PF03479">
    <property type="entry name" value="PCC"/>
    <property type="match status" value="1"/>
</dbReference>
<organism evidence="3 4">
    <name type="scientific">Aquabacter spiritensis</name>
    <dbReference type="NCBI Taxonomy" id="933073"/>
    <lineage>
        <taxon>Bacteria</taxon>
        <taxon>Pseudomonadati</taxon>
        <taxon>Pseudomonadota</taxon>
        <taxon>Alphaproteobacteria</taxon>
        <taxon>Hyphomicrobiales</taxon>
        <taxon>Xanthobacteraceae</taxon>
        <taxon>Aquabacter</taxon>
    </lineage>
</organism>
<comment type="caution">
    <text evidence="3">The sequence shown here is derived from an EMBL/GenBank/DDBJ whole genome shotgun (WGS) entry which is preliminary data.</text>
</comment>
<feature type="domain" description="PPC" evidence="2">
    <location>
        <begin position="24"/>
        <end position="171"/>
    </location>
</feature>
<protein>
    <submittedName>
        <fullName evidence="3">Putative DNA-binding protein with PD1-like motif</fullName>
    </submittedName>
</protein>
<accession>A0A4V2UXL9</accession>
<keyword evidence="4" id="KW-1185">Reference proteome</keyword>
<keyword evidence="3" id="KW-0238">DNA-binding</keyword>
<evidence type="ECO:0000313" key="3">
    <source>
        <dbReference type="EMBL" id="TCT03998.1"/>
    </source>
</evidence>
<sequence>MTTMPRLLRHPGPVAPNRRESRAEARGRAVRFHLLPGRSLHACLVAALGQNGVASAVFTLQGGAFSRLSYCIAAPNPEGPQVARYSDPIEAGPAAAIGGGGALGRDAGGLPLVHCHALFCDAQGSVFGGHVLPHAAIVGDDPPVVHARMFAAVWIAQRPDPETAMSVFHPVPVERAHAV</sequence>
<proteinExistence type="predicted"/>
<dbReference type="Gene3D" id="3.30.1330.80">
    <property type="entry name" value="Hypothetical protein, similar to alpha- acetolactate decarboxylase, domain 2"/>
    <property type="match status" value="1"/>
</dbReference>
<dbReference type="PROSITE" id="PS51742">
    <property type="entry name" value="PPC"/>
    <property type="match status" value="1"/>
</dbReference>
<dbReference type="SUPFAM" id="SSF117856">
    <property type="entry name" value="AF0104/ALDC/Ptd012-like"/>
    <property type="match status" value="1"/>
</dbReference>
<dbReference type="InterPro" id="IPR005175">
    <property type="entry name" value="PPC_dom"/>
</dbReference>
<reference evidence="3 4" key="1">
    <citation type="submission" date="2019-03" db="EMBL/GenBank/DDBJ databases">
        <title>Genomic Encyclopedia of Type Strains, Phase IV (KMG-IV): sequencing the most valuable type-strain genomes for metagenomic binning, comparative biology and taxonomic classification.</title>
        <authorList>
            <person name="Goeker M."/>
        </authorList>
    </citation>
    <scope>NUCLEOTIDE SEQUENCE [LARGE SCALE GENOMIC DNA]</scope>
    <source>
        <strain evidence="3 4">DSM 9035</strain>
    </source>
</reference>
<dbReference type="GO" id="GO:0003677">
    <property type="term" value="F:DNA binding"/>
    <property type="evidence" value="ECO:0007669"/>
    <property type="project" value="UniProtKB-KW"/>
</dbReference>